<dbReference type="InterPro" id="IPR003593">
    <property type="entry name" value="AAA+_ATPase"/>
</dbReference>
<sequence>MSVLRDFWALARPFWGTRHSRLAWLLLASVIGIGVLLVQLNVWFSYWNKDFYDALAVVDTARIYPLLGKYCGLVAAAVVMAVYLDWLRKLLILKWRAFMTEQLMADWLRDNAFYRLGLAGEPDNPDQRIAEDVNLLVTDSLDILRSFISAVTRIVSFAGMLWGLSSDLVLPFVDQSVRIPGYLVWFALGYAIFGSFVAERIGHVLQSLNYEQQRREADLRAELLRRRDHAEQIAFYGGGAHEHRRLMQRFGEIAGNWRALMNRERALGFFSVSYNRINGLVPIFAALPSFMAKSITLGGLMQISTAFTQTASALSWFIQAYDEIAKWKASVARLTQFRLAIENTRVSVRSLEQAERLEALGMNVNLPDGRALLEQVSFRVEPGSWVRLAGRSGLGKSSLLRCLAGLWPYFEGELRLQRGRSLFLPQHPYLATASLADILSYPAVHPLPEAAMQQALVLSGLGALQTRLAEEAEWSRVLSGGEQQRLSIARVLLQRPDCVFMDEATSQLDESAAVALHEMLRRELPGMTLVSVSHQSRLANLFDHAIQLEQGSEPKSVQPHGQESGLSPCYAT</sequence>
<gene>
    <name evidence="13" type="ORF">HJ583_007915</name>
</gene>
<dbReference type="InterPro" id="IPR027417">
    <property type="entry name" value="P-loop_NTPase"/>
</dbReference>
<dbReference type="GO" id="GO:0005524">
    <property type="term" value="F:ATP binding"/>
    <property type="evidence" value="ECO:0007669"/>
    <property type="project" value="UniProtKB-KW"/>
</dbReference>
<keyword evidence="5" id="KW-0547">Nucleotide-binding</keyword>
<dbReference type="InterPro" id="IPR050835">
    <property type="entry name" value="ABC_transporter_sub-D"/>
</dbReference>
<evidence type="ECO:0000256" key="1">
    <source>
        <dbReference type="ARBA" id="ARBA00004651"/>
    </source>
</evidence>
<evidence type="ECO:0000256" key="3">
    <source>
        <dbReference type="ARBA" id="ARBA00022475"/>
    </source>
</evidence>
<feature type="transmembrane region" description="Helical" evidence="10">
    <location>
        <begin position="22"/>
        <end position="46"/>
    </location>
</feature>
<accession>A0ABX2IE74</accession>
<dbReference type="Pfam" id="PF00005">
    <property type="entry name" value="ABC_tran"/>
    <property type="match status" value="1"/>
</dbReference>
<feature type="compositionally biased region" description="Polar residues" evidence="9">
    <location>
        <begin position="551"/>
        <end position="565"/>
    </location>
</feature>
<protein>
    <submittedName>
        <fullName evidence="13">ABC transporter ATP-binding protein/permease</fullName>
    </submittedName>
</protein>
<evidence type="ECO:0000313" key="13">
    <source>
        <dbReference type="EMBL" id="NSL54946.1"/>
    </source>
</evidence>
<reference evidence="13 14" key="1">
    <citation type="submission" date="2020-06" db="EMBL/GenBank/DDBJ databases">
        <title>Draft genome of Uliginosibacterium sp. IMCC34675.</title>
        <authorList>
            <person name="Song J."/>
        </authorList>
    </citation>
    <scope>NUCLEOTIDE SEQUENCE [LARGE SCALE GENOMIC DNA]</scope>
    <source>
        <strain evidence="13 14">IMCC34675</strain>
    </source>
</reference>
<dbReference type="PROSITE" id="PS00211">
    <property type="entry name" value="ABC_TRANSPORTER_1"/>
    <property type="match status" value="1"/>
</dbReference>
<evidence type="ECO:0000256" key="5">
    <source>
        <dbReference type="ARBA" id="ARBA00022741"/>
    </source>
</evidence>
<dbReference type="Gene3D" id="3.40.50.300">
    <property type="entry name" value="P-loop containing nucleotide triphosphate hydrolases"/>
    <property type="match status" value="1"/>
</dbReference>
<organism evidence="13 14">
    <name type="scientific">Uliginosibacterium aquaticum</name>
    <dbReference type="NCBI Taxonomy" id="2731212"/>
    <lineage>
        <taxon>Bacteria</taxon>
        <taxon>Pseudomonadati</taxon>
        <taxon>Pseudomonadota</taxon>
        <taxon>Betaproteobacteria</taxon>
        <taxon>Rhodocyclales</taxon>
        <taxon>Zoogloeaceae</taxon>
        <taxon>Uliginosibacterium</taxon>
    </lineage>
</organism>
<evidence type="ECO:0000256" key="9">
    <source>
        <dbReference type="SAM" id="MobiDB-lite"/>
    </source>
</evidence>
<evidence type="ECO:0000259" key="11">
    <source>
        <dbReference type="PROSITE" id="PS50893"/>
    </source>
</evidence>
<proteinExistence type="predicted"/>
<evidence type="ECO:0000256" key="4">
    <source>
        <dbReference type="ARBA" id="ARBA00022692"/>
    </source>
</evidence>
<feature type="domain" description="ABC transmembrane type-1" evidence="12">
    <location>
        <begin position="24"/>
        <end position="326"/>
    </location>
</feature>
<keyword evidence="7 10" id="KW-1133">Transmembrane helix</keyword>
<evidence type="ECO:0000256" key="6">
    <source>
        <dbReference type="ARBA" id="ARBA00022840"/>
    </source>
</evidence>
<dbReference type="PANTHER" id="PTHR11384:SF59">
    <property type="entry name" value="LYSOSOMAL COBALAMIN TRANSPORTER ABCD4"/>
    <property type="match status" value="1"/>
</dbReference>
<feature type="region of interest" description="Disordered" evidence="9">
    <location>
        <begin position="551"/>
        <end position="572"/>
    </location>
</feature>
<comment type="subcellular location">
    <subcellularLocation>
        <location evidence="1">Cell membrane</location>
        <topology evidence="1">Multi-pass membrane protein</topology>
    </subcellularLocation>
</comment>
<dbReference type="InterPro" id="IPR036640">
    <property type="entry name" value="ABC1_TM_sf"/>
</dbReference>
<feature type="transmembrane region" description="Helical" evidence="10">
    <location>
        <begin position="66"/>
        <end position="86"/>
    </location>
</feature>
<dbReference type="SUPFAM" id="SSF90123">
    <property type="entry name" value="ABC transporter transmembrane region"/>
    <property type="match status" value="1"/>
</dbReference>
<dbReference type="PROSITE" id="PS50893">
    <property type="entry name" value="ABC_TRANSPORTER_2"/>
    <property type="match status" value="1"/>
</dbReference>
<keyword evidence="2" id="KW-0813">Transport</keyword>
<comment type="caution">
    <text evidence="13">The sequence shown here is derived from an EMBL/GenBank/DDBJ whole genome shotgun (WGS) entry which is preliminary data.</text>
</comment>
<keyword evidence="3" id="KW-1003">Cell membrane</keyword>
<dbReference type="SUPFAM" id="SSF52540">
    <property type="entry name" value="P-loop containing nucleoside triphosphate hydrolases"/>
    <property type="match status" value="1"/>
</dbReference>
<dbReference type="Gene3D" id="1.20.1560.10">
    <property type="entry name" value="ABC transporter type 1, transmembrane domain"/>
    <property type="match status" value="1"/>
</dbReference>
<dbReference type="Proteomes" id="UP000778523">
    <property type="component" value="Unassembled WGS sequence"/>
</dbReference>
<evidence type="ECO:0000259" key="12">
    <source>
        <dbReference type="PROSITE" id="PS50929"/>
    </source>
</evidence>
<dbReference type="CDD" id="cd03223">
    <property type="entry name" value="ABCD_peroxisomal_ALDP"/>
    <property type="match status" value="1"/>
</dbReference>
<dbReference type="SMART" id="SM00382">
    <property type="entry name" value="AAA"/>
    <property type="match status" value="1"/>
</dbReference>
<evidence type="ECO:0000256" key="2">
    <source>
        <dbReference type="ARBA" id="ARBA00022448"/>
    </source>
</evidence>
<dbReference type="InterPro" id="IPR017871">
    <property type="entry name" value="ABC_transporter-like_CS"/>
</dbReference>
<dbReference type="InterPro" id="IPR003439">
    <property type="entry name" value="ABC_transporter-like_ATP-bd"/>
</dbReference>
<dbReference type="RefSeq" id="WP_170021439.1">
    <property type="nucleotide sequence ID" value="NZ_JABCSC020000002.1"/>
</dbReference>
<dbReference type="EMBL" id="JABCSC020000002">
    <property type="protein sequence ID" value="NSL54946.1"/>
    <property type="molecule type" value="Genomic_DNA"/>
</dbReference>
<dbReference type="InterPro" id="IPR011527">
    <property type="entry name" value="ABC1_TM_dom"/>
</dbReference>
<evidence type="ECO:0000256" key="7">
    <source>
        <dbReference type="ARBA" id="ARBA00022989"/>
    </source>
</evidence>
<evidence type="ECO:0000313" key="14">
    <source>
        <dbReference type="Proteomes" id="UP000778523"/>
    </source>
</evidence>
<evidence type="ECO:0000256" key="10">
    <source>
        <dbReference type="SAM" id="Phobius"/>
    </source>
</evidence>
<name>A0ABX2IE74_9RHOO</name>
<dbReference type="PANTHER" id="PTHR11384">
    <property type="entry name" value="ATP-BINDING CASSETTE, SUB-FAMILY D MEMBER"/>
    <property type="match status" value="1"/>
</dbReference>
<keyword evidence="8 10" id="KW-0472">Membrane</keyword>
<dbReference type="Pfam" id="PF06472">
    <property type="entry name" value="ABC_membrane_2"/>
    <property type="match status" value="1"/>
</dbReference>
<keyword evidence="14" id="KW-1185">Reference proteome</keyword>
<dbReference type="PROSITE" id="PS50929">
    <property type="entry name" value="ABC_TM1F"/>
    <property type="match status" value="1"/>
</dbReference>
<keyword evidence="6 13" id="KW-0067">ATP-binding</keyword>
<keyword evidence="4 10" id="KW-0812">Transmembrane</keyword>
<evidence type="ECO:0000256" key="8">
    <source>
        <dbReference type="ARBA" id="ARBA00023136"/>
    </source>
</evidence>
<feature type="domain" description="ABC transporter" evidence="11">
    <location>
        <begin position="355"/>
        <end position="570"/>
    </location>
</feature>